<keyword evidence="5" id="KW-0808">Transferase</keyword>
<comment type="similarity">
    <text evidence="3 12">Belongs to the glycosyltransferase 22 family.</text>
</comment>
<dbReference type="UniPathway" id="UPA00378"/>
<evidence type="ECO:0000256" key="9">
    <source>
        <dbReference type="ARBA" id="ARBA00023136"/>
    </source>
</evidence>
<sequence>MLEEMIGRKIDIVCVRETKLEGKDALMTSDGILALWSGVDEWMDQAMILVAAAHLLYCPYTKVEESFNLQASHDLLIHRQNLTMYDHHEFPGVVPRTFIGAIAVSVVSAPFLLLVESLGLTSSGTDLALLPNIMALPLGEQVAVLISLYFRLWLLKGKLSSLIETTNSSLFNIDDIDAPVTVLIALHSWLKQQHGYFIFSSAAAIIIFRAELALFLGLILIIELVQSRLHPVRLIKLAVPAGLLFLALTVAVDSVFWGKLLWPEGEVLFFNTVLNKSHQWGTSPFLWYFYSAIPRGMACSVFLVPVGAYLDTRVRKLLIPAIGFVVLFSFLPHKELRFIIYVFPLLNIAAASACHRM</sequence>
<evidence type="ECO:0000256" key="1">
    <source>
        <dbReference type="ARBA" id="ARBA00004477"/>
    </source>
</evidence>
<comment type="subcellular location">
    <subcellularLocation>
        <location evidence="1 12">Endoplasmic reticulum membrane</location>
        <topology evidence="1 12">Multi-pass membrane protein</topology>
    </subcellularLocation>
</comment>
<evidence type="ECO:0000256" key="4">
    <source>
        <dbReference type="ARBA" id="ARBA00022676"/>
    </source>
</evidence>
<dbReference type="AlphaFoldDB" id="A0A7R9AUL9"/>
<evidence type="ECO:0000256" key="7">
    <source>
        <dbReference type="ARBA" id="ARBA00022824"/>
    </source>
</evidence>
<feature type="transmembrane region" description="Helical" evidence="12">
    <location>
        <begin position="317"/>
        <end position="332"/>
    </location>
</feature>
<evidence type="ECO:0000256" key="8">
    <source>
        <dbReference type="ARBA" id="ARBA00022989"/>
    </source>
</evidence>
<name>A0A7R9AUL9_TIMSH</name>
<keyword evidence="4 12" id="KW-0328">Glycosyltransferase</keyword>
<gene>
    <name evidence="13" type="ORF">TSIB3V08_LOCUS4018</name>
</gene>
<keyword evidence="8 12" id="KW-1133">Transmembrane helix</keyword>
<comment type="catalytic activity">
    <reaction evidence="11">
        <text>an alpha-D-Man-(1-&gt;2)-alpha-D-Man-(1-&gt;2)-alpha-D-Man-(1-&gt;3)-[alpha-D-Man-(1-&gt;2)-alpha-D-Man-(1-&gt;3)-alpha-D-Man-(1-&gt;6)]-beta-D-Man-(1-&gt;4)-beta-D-GlcNAc-(1-&gt;4)-alpha-D-GlcNAc-diphospho-di-trans,poly-cis-dolichol + a di-trans,poly-cis-dolichyl beta-D-mannosyl phosphate = an alpha-D-Man-(1-&gt;2)-alpha-D-Man-(1-&gt;2)-alpha-D-Man-(1-&gt;3)-[alpha-D-Man-(1-&gt;2)-alpha-D-Man-(1-&gt;3)-[alpha-D-Man-(1-&gt;6)]-alpha-D-Man-(1-&gt;6)]-beta-D-Man-(1-&gt;4)-beta-D-GlcNAc-(1-&gt;4)-alpha-D-GlcNAc-diphospho-di-trans,poly-cis-dolichol + a di-trans,poly-cis-dolichyl phosphate + H(+)</text>
        <dbReference type="Rhea" id="RHEA:29535"/>
        <dbReference type="Rhea" id="RHEA-COMP:19498"/>
        <dbReference type="Rhea" id="RHEA-COMP:19501"/>
        <dbReference type="Rhea" id="RHEA-COMP:19518"/>
        <dbReference type="Rhea" id="RHEA-COMP:19519"/>
        <dbReference type="ChEBI" id="CHEBI:15378"/>
        <dbReference type="ChEBI" id="CHEBI:57683"/>
        <dbReference type="ChEBI" id="CHEBI:58211"/>
        <dbReference type="ChEBI" id="CHEBI:132517"/>
        <dbReference type="ChEBI" id="CHEBI:132519"/>
        <dbReference type="EC" id="2.4.1.260"/>
    </reaction>
    <physiologicalReaction direction="left-to-right" evidence="11">
        <dbReference type="Rhea" id="RHEA:29536"/>
    </physiologicalReaction>
</comment>
<dbReference type="GO" id="GO:0005789">
    <property type="term" value="C:endoplasmic reticulum membrane"/>
    <property type="evidence" value="ECO:0007669"/>
    <property type="project" value="UniProtKB-SubCell"/>
</dbReference>
<evidence type="ECO:0000256" key="3">
    <source>
        <dbReference type="ARBA" id="ARBA00007063"/>
    </source>
</evidence>
<evidence type="ECO:0000256" key="10">
    <source>
        <dbReference type="ARBA" id="ARBA00044721"/>
    </source>
</evidence>
<dbReference type="GO" id="GO:0006487">
    <property type="term" value="P:protein N-linked glycosylation"/>
    <property type="evidence" value="ECO:0007669"/>
    <property type="project" value="TreeGrafter"/>
</dbReference>
<feature type="transmembrane region" description="Helical" evidence="12">
    <location>
        <begin position="338"/>
        <end position="355"/>
    </location>
</feature>
<dbReference type="EMBL" id="OC001400">
    <property type="protein sequence ID" value="CAD7259822.1"/>
    <property type="molecule type" value="Genomic_DNA"/>
</dbReference>
<reference evidence="13" key="1">
    <citation type="submission" date="2020-11" db="EMBL/GenBank/DDBJ databases">
        <authorList>
            <person name="Tran Van P."/>
        </authorList>
    </citation>
    <scope>NUCLEOTIDE SEQUENCE</scope>
</reference>
<keyword evidence="6 12" id="KW-0812">Transmembrane</keyword>
<feature type="transmembrane region" description="Helical" evidence="12">
    <location>
        <begin position="196"/>
        <end position="222"/>
    </location>
</feature>
<evidence type="ECO:0000256" key="2">
    <source>
        <dbReference type="ARBA" id="ARBA00004922"/>
    </source>
</evidence>
<keyword evidence="9 12" id="KW-0472">Membrane</keyword>
<feature type="transmembrane region" description="Helical" evidence="12">
    <location>
        <begin position="170"/>
        <end position="190"/>
    </location>
</feature>
<protein>
    <recommendedName>
        <fullName evidence="12">Mannosyltransferase</fullName>
        <ecNumber evidence="12">2.4.1.-</ecNumber>
    </recommendedName>
</protein>
<accession>A0A7R9AUL9</accession>
<feature type="transmembrane region" description="Helical" evidence="12">
    <location>
        <begin position="234"/>
        <end position="257"/>
    </location>
</feature>
<feature type="transmembrane region" description="Helical" evidence="12">
    <location>
        <begin position="287"/>
        <end position="310"/>
    </location>
</feature>
<evidence type="ECO:0000256" key="5">
    <source>
        <dbReference type="ARBA" id="ARBA00022679"/>
    </source>
</evidence>
<keyword evidence="7 12" id="KW-0256">Endoplasmic reticulum</keyword>
<proteinExistence type="inferred from homology"/>
<evidence type="ECO:0000313" key="13">
    <source>
        <dbReference type="EMBL" id="CAD7259822.1"/>
    </source>
</evidence>
<comment type="function">
    <text evidence="10">Mannosyltransferase that operates in the biosynthetic pathway of dolichol-linked oligosaccharides, the glycan precursors employed in protein asparagine (N)-glycosylation. The assembly of dolichol-linked oligosaccharides begins on the cytosolic side of the endoplasmic reticulum membrane and finishes in its lumen. The sequential addition of sugars to dolichol pyrophosphate produces dolichol-linked oligosaccharides containing fourteen sugars, including two GlcNAcs, nine mannoses and three glucoses. Once assembled, the oligosaccharide is transferred from the lipid to nascent proteins by oligosaccharyltransferases. In the lumen of the endoplasmic reticulum, adds the eighth mannose residue in an alpha-1,6 linkage onto Man(7)GlcNAc(2)-PP-dolichol to produce Man(8)GlcNAc(2)-PP-dolichol.</text>
</comment>
<feature type="transmembrane region" description="Helical" evidence="12">
    <location>
        <begin position="93"/>
        <end position="115"/>
    </location>
</feature>
<evidence type="ECO:0000256" key="12">
    <source>
        <dbReference type="RuleBase" id="RU363075"/>
    </source>
</evidence>
<evidence type="ECO:0000256" key="6">
    <source>
        <dbReference type="ARBA" id="ARBA00022692"/>
    </source>
</evidence>
<feature type="transmembrane region" description="Helical" evidence="12">
    <location>
        <begin position="127"/>
        <end position="150"/>
    </location>
</feature>
<organism evidence="13">
    <name type="scientific">Timema shepardi</name>
    <name type="common">Walking stick</name>
    <dbReference type="NCBI Taxonomy" id="629360"/>
    <lineage>
        <taxon>Eukaryota</taxon>
        <taxon>Metazoa</taxon>
        <taxon>Ecdysozoa</taxon>
        <taxon>Arthropoda</taxon>
        <taxon>Hexapoda</taxon>
        <taxon>Insecta</taxon>
        <taxon>Pterygota</taxon>
        <taxon>Neoptera</taxon>
        <taxon>Polyneoptera</taxon>
        <taxon>Phasmatodea</taxon>
        <taxon>Timematodea</taxon>
        <taxon>Timematoidea</taxon>
        <taxon>Timematidae</taxon>
        <taxon>Timema</taxon>
    </lineage>
</organism>
<dbReference type="PANTHER" id="PTHR22760:SF1">
    <property type="entry name" value="DOL-P-MAN:MAN(7)GLCNAC(2)-PP-DOL ALPHA-1,6-MANNOSYLTRANSFERASE"/>
    <property type="match status" value="1"/>
</dbReference>
<dbReference type="PANTHER" id="PTHR22760">
    <property type="entry name" value="GLYCOSYLTRANSFERASE"/>
    <property type="match status" value="1"/>
</dbReference>
<comment type="pathway">
    <text evidence="2">Protein modification; protein glycosylation.</text>
</comment>
<dbReference type="EC" id="2.4.1.-" evidence="12"/>
<dbReference type="InterPro" id="IPR005599">
    <property type="entry name" value="GPI_mannosylTrfase"/>
</dbReference>
<dbReference type="Pfam" id="PF03901">
    <property type="entry name" value="Glyco_transf_22"/>
    <property type="match status" value="1"/>
</dbReference>
<dbReference type="GO" id="GO:0052917">
    <property type="term" value="F:dol-P-Man:Man(7)GlcNAc(2)-PP-Dol alpha-1,6-mannosyltransferase activity"/>
    <property type="evidence" value="ECO:0007669"/>
    <property type="project" value="UniProtKB-EC"/>
</dbReference>
<evidence type="ECO:0000256" key="11">
    <source>
        <dbReference type="ARBA" id="ARBA00048899"/>
    </source>
</evidence>